<evidence type="ECO:0000256" key="1">
    <source>
        <dbReference type="ARBA" id="ARBA00022737"/>
    </source>
</evidence>
<feature type="repeat" description="ANK" evidence="3">
    <location>
        <begin position="95"/>
        <end position="127"/>
    </location>
</feature>
<dbReference type="PANTHER" id="PTHR24173">
    <property type="entry name" value="ANKYRIN REPEAT CONTAINING"/>
    <property type="match status" value="1"/>
</dbReference>
<keyword evidence="2 3" id="KW-0040">ANK repeat</keyword>
<dbReference type="Gene3D" id="1.25.40.20">
    <property type="entry name" value="Ankyrin repeat-containing domain"/>
    <property type="match status" value="2"/>
</dbReference>
<dbReference type="PROSITE" id="PS50297">
    <property type="entry name" value="ANK_REP_REGION"/>
    <property type="match status" value="1"/>
</dbReference>
<evidence type="ECO:0000313" key="5">
    <source>
        <dbReference type="Proteomes" id="UP000441585"/>
    </source>
</evidence>
<dbReference type="PRINTS" id="PR01415">
    <property type="entry name" value="ANKYRIN"/>
</dbReference>
<name>A0A6I2MGC0_9BACI</name>
<reference evidence="4 5" key="1">
    <citation type="submission" date="2019-11" db="EMBL/GenBank/DDBJ databases">
        <title>Bacillus idriensis genome.</title>
        <authorList>
            <person name="Konopka E.N."/>
            <person name="Newman J.D."/>
        </authorList>
    </citation>
    <scope>NUCLEOTIDE SEQUENCE [LARGE SCALE GENOMIC DNA]</scope>
    <source>
        <strain evidence="4 5">DSM 19097</strain>
    </source>
</reference>
<proteinExistence type="predicted"/>
<organism evidence="4 5">
    <name type="scientific">Metabacillus idriensis</name>
    <dbReference type="NCBI Taxonomy" id="324768"/>
    <lineage>
        <taxon>Bacteria</taxon>
        <taxon>Bacillati</taxon>
        <taxon>Bacillota</taxon>
        <taxon>Bacilli</taxon>
        <taxon>Bacillales</taxon>
        <taxon>Bacillaceae</taxon>
        <taxon>Metabacillus</taxon>
    </lineage>
</organism>
<protein>
    <submittedName>
        <fullName evidence="4">Ankyrin repeat domain-containing protein</fullName>
    </submittedName>
</protein>
<comment type="caution">
    <text evidence="4">The sequence shown here is derived from an EMBL/GenBank/DDBJ whole genome shotgun (WGS) entry which is preliminary data.</text>
</comment>
<keyword evidence="1" id="KW-0677">Repeat</keyword>
<dbReference type="EMBL" id="WKKF01000012">
    <property type="protein sequence ID" value="MRX56414.1"/>
    <property type="molecule type" value="Genomic_DNA"/>
</dbReference>
<keyword evidence="5" id="KW-1185">Reference proteome</keyword>
<dbReference type="SMART" id="SM00248">
    <property type="entry name" value="ANK"/>
    <property type="match status" value="4"/>
</dbReference>
<evidence type="ECO:0000256" key="2">
    <source>
        <dbReference type="ARBA" id="ARBA00023043"/>
    </source>
</evidence>
<accession>A0A6I2MGC0</accession>
<dbReference type="SUPFAM" id="SSF48403">
    <property type="entry name" value="Ankyrin repeat"/>
    <property type="match status" value="1"/>
</dbReference>
<dbReference type="InterPro" id="IPR036770">
    <property type="entry name" value="Ankyrin_rpt-contain_sf"/>
</dbReference>
<evidence type="ECO:0000313" key="4">
    <source>
        <dbReference type="EMBL" id="MRX56414.1"/>
    </source>
</evidence>
<sequence>MDIIFEDEALAIEVVKAIHTGDVLSLKRMLADNPGLVTARIVRRDYDEKCNRLGMSRTLLHVVTDWPGHFPSGAETVKLLVHAGAEVNARFTGPHTETPLHWAASSGDIEVLDALLAAGADIEAPGAVIAGGTPLDDAVAFAQWHAARRLVERGAQTKLWHASALGLMDRVKERCEGSKLPAPDEITEAFWLACHGGQLMAAEYLLEQGANLNWIGYDELTPLDAAHRSSADELVHWLGSRGARSASEMG</sequence>
<gene>
    <name evidence="4" type="ORF">GJU41_20860</name>
</gene>
<dbReference type="AlphaFoldDB" id="A0A6I2MGC0"/>
<dbReference type="RefSeq" id="WP_154319467.1">
    <property type="nucleotide sequence ID" value="NZ_CAJFZX010000001.1"/>
</dbReference>
<dbReference type="InterPro" id="IPR002110">
    <property type="entry name" value="Ankyrin_rpt"/>
</dbReference>
<evidence type="ECO:0000256" key="3">
    <source>
        <dbReference type="PROSITE-ProRule" id="PRU00023"/>
    </source>
</evidence>
<dbReference type="Pfam" id="PF12796">
    <property type="entry name" value="Ank_2"/>
    <property type="match status" value="1"/>
</dbReference>
<dbReference type="PROSITE" id="PS50088">
    <property type="entry name" value="ANK_REPEAT"/>
    <property type="match status" value="1"/>
</dbReference>
<dbReference type="PANTHER" id="PTHR24173:SF74">
    <property type="entry name" value="ANKYRIN REPEAT DOMAIN-CONTAINING PROTEIN 16"/>
    <property type="match status" value="1"/>
</dbReference>
<dbReference type="Proteomes" id="UP000441585">
    <property type="component" value="Unassembled WGS sequence"/>
</dbReference>